<dbReference type="Pfam" id="PF03124">
    <property type="entry name" value="EXS"/>
    <property type="match status" value="1"/>
</dbReference>
<keyword evidence="2 5" id="KW-0812">Transmembrane</keyword>
<dbReference type="eggNOG" id="KOG1162">
    <property type="taxonomic scope" value="Eukaryota"/>
</dbReference>
<dbReference type="GO" id="GO:0016036">
    <property type="term" value="P:cellular response to phosphate starvation"/>
    <property type="evidence" value="ECO:0007669"/>
    <property type="project" value="TreeGrafter"/>
</dbReference>
<dbReference type="PANTHER" id="PTHR10783">
    <property type="entry name" value="XENOTROPIC AND POLYTROPIC RETROVIRUS RECEPTOR 1-RELATED"/>
    <property type="match status" value="1"/>
</dbReference>
<keyword evidence="3 5" id="KW-1133">Transmembrane helix</keyword>
<evidence type="ECO:0000256" key="3">
    <source>
        <dbReference type="ARBA" id="ARBA00022989"/>
    </source>
</evidence>
<accession>A0A1X7TB84</accession>
<feature type="transmembrane region" description="Helical" evidence="5">
    <location>
        <begin position="20"/>
        <end position="43"/>
    </location>
</feature>
<organism evidence="7">
    <name type="scientific">Amphimedon queenslandica</name>
    <name type="common">Sponge</name>
    <dbReference type="NCBI Taxonomy" id="400682"/>
    <lineage>
        <taxon>Eukaryota</taxon>
        <taxon>Metazoa</taxon>
        <taxon>Porifera</taxon>
        <taxon>Demospongiae</taxon>
        <taxon>Heteroscleromorpha</taxon>
        <taxon>Haplosclerida</taxon>
        <taxon>Niphatidae</taxon>
        <taxon>Amphimedon</taxon>
    </lineage>
</organism>
<feature type="transmembrane region" description="Helical" evidence="5">
    <location>
        <begin position="64"/>
        <end position="85"/>
    </location>
</feature>
<feature type="domain" description="EXS" evidence="6">
    <location>
        <begin position="24"/>
        <end position="126"/>
    </location>
</feature>
<evidence type="ECO:0000313" key="7">
    <source>
        <dbReference type="EnsemblMetazoa" id="Aqu2.1.11809_001"/>
    </source>
</evidence>
<dbReference type="InterPro" id="IPR004342">
    <property type="entry name" value="EXS_C"/>
</dbReference>
<keyword evidence="4 5" id="KW-0472">Membrane</keyword>
<dbReference type="GO" id="GO:0005886">
    <property type="term" value="C:plasma membrane"/>
    <property type="evidence" value="ECO:0007669"/>
    <property type="project" value="TreeGrafter"/>
</dbReference>
<dbReference type="PANTHER" id="PTHR10783:SF103">
    <property type="entry name" value="SOLUTE CARRIER FAMILY 53 MEMBER 1"/>
    <property type="match status" value="1"/>
</dbReference>
<dbReference type="AlphaFoldDB" id="A0A1X7TB84"/>
<dbReference type="EnsemblMetazoa" id="Aqu2.1.11809_001">
    <property type="protein sequence ID" value="Aqu2.1.11809_001"/>
    <property type="gene ID" value="Aqu2.1.11809"/>
</dbReference>
<evidence type="ECO:0000256" key="4">
    <source>
        <dbReference type="ARBA" id="ARBA00023136"/>
    </source>
</evidence>
<feature type="transmembrane region" description="Helical" evidence="5">
    <location>
        <begin position="97"/>
        <end position="116"/>
    </location>
</feature>
<dbReference type="InParanoid" id="A0A1X7TB84"/>
<evidence type="ECO:0000259" key="6">
    <source>
        <dbReference type="Pfam" id="PF03124"/>
    </source>
</evidence>
<name>A0A1X7TB84_AMPQE</name>
<evidence type="ECO:0000256" key="2">
    <source>
        <dbReference type="ARBA" id="ARBA00022692"/>
    </source>
</evidence>
<dbReference type="GO" id="GO:0000822">
    <property type="term" value="F:inositol hexakisphosphate binding"/>
    <property type="evidence" value="ECO:0007669"/>
    <property type="project" value="TreeGrafter"/>
</dbReference>
<reference evidence="7" key="1">
    <citation type="submission" date="2017-05" db="UniProtKB">
        <authorList>
            <consortium name="EnsemblMetazoa"/>
        </authorList>
    </citation>
    <scope>IDENTIFICATION</scope>
</reference>
<dbReference type="GO" id="GO:0006817">
    <property type="term" value="P:phosphate ion transport"/>
    <property type="evidence" value="ECO:0007669"/>
    <property type="project" value="TreeGrafter"/>
</dbReference>
<protein>
    <recommendedName>
        <fullName evidence="6">EXS domain-containing protein</fullName>
    </recommendedName>
</protein>
<dbReference type="GO" id="GO:0005794">
    <property type="term" value="C:Golgi apparatus"/>
    <property type="evidence" value="ECO:0007669"/>
    <property type="project" value="TreeGrafter"/>
</dbReference>
<sequence length="136" mass="16391">VYRNRSPLPWSPDTGVLLGLWSGLVLSVWFFSFAANTYFWRYFDVNNVLIFEFDPRNHLNFQQLFAVASFMGIIWSSGLLFFLFADWLHIPYYVGPVSTWVVWPVLFSLPVPFLYWRSRWWLFKEMVSDEWAMWLL</sequence>
<evidence type="ECO:0000256" key="1">
    <source>
        <dbReference type="ARBA" id="ARBA00004141"/>
    </source>
</evidence>
<comment type="subcellular location">
    <subcellularLocation>
        <location evidence="1">Membrane</location>
        <topology evidence="1">Multi-pass membrane protein</topology>
    </subcellularLocation>
</comment>
<proteinExistence type="predicted"/>
<evidence type="ECO:0000256" key="5">
    <source>
        <dbReference type="SAM" id="Phobius"/>
    </source>
</evidence>